<evidence type="ECO:0000259" key="4">
    <source>
        <dbReference type="PROSITE" id="PS50225"/>
    </source>
</evidence>
<evidence type="ECO:0000256" key="3">
    <source>
        <dbReference type="PROSITE-ProRule" id="PRU00023"/>
    </source>
</evidence>
<dbReference type="GO" id="GO:0035556">
    <property type="term" value="P:intracellular signal transduction"/>
    <property type="evidence" value="ECO:0007669"/>
    <property type="project" value="InterPro"/>
</dbReference>
<proteinExistence type="predicted"/>
<dbReference type="PROSITE" id="PS50088">
    <property type="entry name" value="ANK_REPEAT"/>
    <property type="match status" value="2"/>
</dbReference>
<organism evidence="5 6">
    <name type="scientific">Potamilus streckersoni</name>
    <dbReference type="NCBI Taxonomy" id="2493646"/>
    <lineage>
        <taxon>Eukaryota</taxon>
        <taxon>Metazoa</taxon>
        <taxon>Spiralia</taxon>
        <taxon>Lophotrochozoa</taxon>
        <taxon>Mollusca</taxon>
        <taxon>Bivalvia</taxon>
        <taxon>Autobranchia</taxon>
        <taxon>Heteroconchia</taxon>
        <taxon>Palaeoheterodonta</taxon>
        <taxon>Unionida</taxon>
        <taxon>Unionoidea</taxon>
        <taxon>Unionidae</taxon>
        <taxon>Ambleminae</taxon>
        <taxon>Lampsilini</taxon>
        <taxon>Potamilus</taxon>
    </lineage>
</organism>
<evidence type="ECO:0000313" key="6">
    <source>
        <dbReference type="Proteomes" id="UP001195483"/>
    </source>
</evidence>
<dbReference type="SUPFAM" id="SSF48403">
    <property type="entry name" value="Ankyrin repeat"/>
    <property type="match status" value="1"/>
</dbReference>
<dbReference type="Gene3D" id="1.25.40.20">
    <property type="entry name" value="Ankyrin repeat-containing domain"/>
    <property type="match status" value="2"/>
</dbReference>
<reference evidence="5" key="3">
    <citation type="submission" date="2023-05" db="EMBL/GenBank/DDBJ databases">
        <authorList>
            <person name="Smith C.H."/>
        </authorList>
    </citation>
    <scope>NUCLEOTIDE SEQUENCE</scope>
    <source>
        <strain evidence="5">CHS0354</strain>
        <tissue evidence="5">Mantle</tissue>
    </source>
</reference>
<evidence type="ECO:0000256" key="1">
    <source>
        <dbReference type="ARBA" id="ARBA00022737"/>
    </source>
</evidence>
<dbReference type="SMART" id="SM00248">
    <property type="entry name" value="ANK"/>
    <property type="match status" value="7"/>
</dbReference>
<dbReference type="CDD" id="cd03716">
    <property type="entry name" value="SOCS_ASB_like"/>
    <property type="match status" value="1"/>
</dbReference>
<keyword evidence="6" id="KW-1185">Reference proteome</keyword>
<evidence type="ECO:0000256" key="2">
    <source>
        <dbReference type="ARBA" id="ARBA00023043"/>
    </source>
</evidence>
<evidence type="ECO:0000313" key="5">
    <source>
        <dbReference type="EMBL" id="KAK3610729.1"/>
    </source>
</evidence>
<dbReference type="SMART" id="SM00969">
    <property type="entry name" value="SOCS_box"/>
    <property type="match status" value="1"/>
</dbReference>
<name>A0AAE0TIS4_9BIVA</name>
<dbReference type="Gene3D" id="1.10.750.20">
    <property type="entry name" value="SOCS box"/>
    <property type="match status" value="1"/>
</dbReference>
<dbReference type="InterPro" id="IPR036036">
    <property type="entry name" value="SOCS_box-like_dom_sf"/>
</dbReference>
<dbReference type="InterPro" id="IPR001496">
    <property type="entry name" value="SOCS_box"/>
</dbReference>
<reference evidence="5" key="2">
    <citation type="journal article" date="2021" name="Genome Biol. Evol.">
        <title>Developing a high-quality reference genome for a parasitic bivalve with doubly uniparental inheritance (Bivalvia: Unionida).</title>
        <authorList>
            <person name="Smith C.H."/>
        </authorList>
    </citation>
    <scope>NUCLEOTIDE SEQUENCE</scope>
    <source>
        <strain evidence="5">CHS0354</strain>
        <tissue evidence="5">Mantle</tissue>
    </source>
</reference>
<dbReference type="PROSITE" id="PS50297">
    <property type="entry name" value="ANK_REP_REGION"/>
    <property type="match status" value="2"/>
</dbReference>
<dbReference type="PANTHER" id="PTHR24198">
    <property type="entry name" value="ANKYRIN REPEAT AND PROTEIN KINASE DOMAIN-CONTAINING PROTEIN"/>
    <property type="match status" value="1"/>
</dbReference>
<reference evidence="5" key="1">
    <citation type="journal article" date="2021" name="Genome Biol. Evol.">
        <title>A High-Quality Reference Genome for a Parasitic Bivalve with Doubly Uniparental Inheritance (Bivalvia: Unionida).</title>
        <authorList>
            <person name="Smith C.H."/>
        </authorList>
    </citation>
    <scope>NUCLEOTIDE SEQUENCE</scope>
    <source>
        <strain evidence="5">CHS0354</strain>
    </source>
</reference>
<dbReference type="Proteomes" id="UP001195483">
    <property type="component" value="Unassembled WGS sequence"/>
</dbReference>
<sequence>MDVVDLNASKESAMHALTWCVNMGHLDVLQGLLRTHFAECKLSDMGDKCADVLMHAVRDGTSDVMSQLLMYVDDRFLCKTKERDNNYVTKMLCLAVEKGERDKVKILVKKRADVNALYHGKPLLHMSLALGHVEIAKVLVESGASVNAVDKRGECALSPAVCSLIQNKKEVVRWLIENGMDINRASVSGKKPIHVAAAHSADVIRELALAGCDVNQPDDVNSDTPLHIACARCCSKTITQLIRYGAKFNVLNNQGETVLEKLLKFAQEHHNSLTKARVDLAKRLINIGFKVVSHNEKIPSKTKRGRNKLNDLYLKILKSTNQTRSLQSICRSYIRDRLHGVQVAKQIETFDIPQYLKDYLLFQDEDI</sequence>
<dbReference type="Pfam" id="PF00023">
    <property type="entry name" value="Ank"/>
    <property type="match status" value="1"/>
</dbReference>
<feature type="repeat" description="ANK" evidence="3">
    <location>
        <begin position="119"/>
        <end position="151"/>
    </location>
</feature>
<dbReference type="SUPFAM" id="SSF158235">
    <property type="entry name" value="SOCS box-like"/>
    <property type="match status" value="1"/>
</dbReference>
<feature type="repeat" description="ANK" evidence="3">
    <location>
        <begin position="221"/>
        <end position="253"/>
    </location>
</feature>
<protein>
    <recommendedName>
        <fullName evidence="4">SOCS box domain-containing protein</fullName>
    </recommendedName>
</protein>
<gene>
    <name evidence="5" type="ORF">CHS0354_028125</name>
</gene>
<dbReference type="InterPro" id="IPR002110">
    <property type="entry name" value="Ankyrin_rpt"/>
</dbReference>
<dbReference type="InterPro" id="IPR036770">
    <property type="entry name" value="Ankyrin_rpt-contain_sf"/>
</dbReference>
<dbReference type="PANTHER" id="PTHR24198:SF165">
    <property type="entry name" value="ANKYRIN REPEAT-CONTAINING PROTEIN-RELATED"/>
    <property type="match status" value="1"/>
</dbReference>
<feature type="domain" description="SOCS box" evidence="4">
    <location>
        <begin position="317"/>
        <end position="360"/>
    </location>
</feature>
<dbReference type="EMBL" id="JAEAOA010001692">
    <property type="protein sequence ID" value="KAK3610729.1"/>
    <property type="molecule type" value="Genomic_DNA"/>
</dbReference>
<dbReference type="PROSITE" id="PS50225">
    <property type="entry name" value="SOCS"/>
    <property type="match status" value="1"/>
</dbReference>
<keyword evidence="2 3" id="KW-0040">ANK repeat</keyword>
<comment type="caution">
    <text evidence="5">The sequence shown here is derived from an EMBL/GenBank/DDBJ whole genome shotgun (WGS) entry which is preliminary data.</text>
</comment>
<dbReference type="Pfam" id="PF07525">
    <property type="entry name" value="SOCS_box"/>
    <property type="match status" value="1"/>
</dbReference>
<keyword evidence="1" id="KW-0677">Repeat</keyword>
<dbReference type="Pfam" id="PF12796">
    <property type="entry name" value="Ank_2"/>
    <property type="match status" value="2"/>
</dbReference>
<dbReference type="AlphaFoldDB" id="A0AAE0TIS4"/>
<accession>A0AAE0TIS4</accession>